<accession>A0A183HUD3</accession>
<dbReference type="STRING" id="387005.A0A183HUD3"/>
<feature type="region of interest" description="Disordered" evidence="1">
    <location>
        <begin position="1"/>
        <end position="111"/>
    </location>
</feature>
<evidence type="ECO:0000313" key="3">
    <source>
        <dbReference type="Proteomes" id="UP000267606"/>
    </source>
</evidence>
<feature type="compositionally biased region" description="Polar residues" evidence="1">
    <location>
        <begin position="80"/>
        <end position="90"/>
    </location>
</feature>
<reference evidence="4" key="1">
    <citation type="submission" date="2016-06" db="UniProtKB">
        <authorList>
            <consortium name="WormBaseParasite"/>
        </authorList>
    </citation>
    <scope>IDENTIFICATION</scope>
</reference>
<protein>
    <submittedName>
        <fullName evidence="2 4">Uncharacterized protein</fullName>
    </submittedName>
</protein>
<sequence>MKKNFFLDVDNNDRLSYRPEEENAIANTHSNEPDDDTFGPQSVPPEEEQVPEDPCMNTLEEGMTKSKQIIASNTEEERNNTSGGNDVSHVSQERNIEESTERQNNCEVPNDTVTVPRSGHGHFISYHFRSEDQRVRRMFRQFVNRSRPQSARSSDIVKAAIYKL</sequence>
<name>A0A183HUD3_9BILA</name>
<proteinExistence type="predicted"/>
<feature type="compositionally biased region" description="Polar residues" evidence="1">
    <location>
        <begin position="102"/>
        <end position="111"/>
    </location>
</feature>
<dbReference type="EMBL" id="UZAJ01015576">
    <property type="protein sequence ID" value="VDO73783.1"/>
    <property type="molecule type" value="Genomic_DNA"/>
</dbReference>
<organism evidence="4">
    <name type="scientific">Onchocerca flexuosa</name>
    <dbReference type="NCBI Taxonomy" id="387005"/>
    <lineage>
        <taxon>Eukaryota</taxon>
        <taxon>Metazoa</taxon>
        <taxon>Ecdysozoa</taxon>
        <taxon>Nematoda</taxon>
        <taxon>Chromadorea</taxon>
        <taxon>Rhabditida</taxon>
        <taxon>Spirurina</taxon>
        <taxon>Spiruromorpha</taxon>
        <taxon>Filarioidea</taxon>
        <taxon>Onchocercidae</taxon>
        <taxon>Onchocerca</taxon>
    </lineage>
</organism>
<keyword evidence="3" id="KW-1185">Reference proteome</keyword>
<feature type="compositionally biased region" description="Basic and acidic residues" evidence="1">
    <location>
        <begin position="11"/>
        <end position="21"/>
    </location>
</feature>
<evidence type="ECO:0000313" key="4">
    <source>
        <dbReference type="WBParaSite" id="OFLC_0001109501-mRNA-1"/>
    </source>
</evidence>
<dbReference type="Proteomes" id="UP000267606">
    <property type="component" value="Unassembled WGS sequence"/>
</dbReference>
<evidence type="ECO:0000256" key="1">
    <source>
        <dbReference type="SAM" id="MobiDB-lite"/>
    </source>
</evidence>
<dbReference type="WBParaSite" id="OFLC_0001109501-mRNA-1">
    <property type="protein sequence ID" value="OFLC_0001109501-mRNA-1"/>
    <property type="gene ID" value="OFLC_0001109501"/>
</dbReference>
<dbReference type="AlphaFoldDB" id="A0A183HUD3"/>
<reference evidence="2 3" key="2">
    <citation type="submission" date="2018-11" db="EMBL/GenBank/DDBJ databases">
        <authorList>
            <consortium name="Pathogen Informatics"/>
        </authorList>
    </citation>
    <scope>NUCLEOTIDE SEQUENCE [LARGE SCALE GENOMIC DNA]</scope>
</reference>
<gene>
    <name evidence="2" type="ORF">OFLC_LOCUS11096</name>
</gene>
<evidence type="ECO:0000313" key="2">
    <source>
        <dbReference type="EMBL" id="VDO73783.1"/>
    </source>
</evidence>
<feature type="compositionally biased region" description="Basic and acidic residues" evidence="1">
    <location>
        <begin position="91"/>
        <end position="101"/>
    </location>
</feature>